<dbReference type="InterPro" id="IPR014001">
    <property type="entry name" value="Helicase_ATP-bd"/>
</dbReference>
<dbReference type="PROSITE" id="PS51192">
    <property type="entry name" value="HELICASE_ATP_BIND_1"/>
    <property type="match status" value="1"/>
</dbReference>
<keyword evidence="1" id="KW-0547">Nucleotide-binding</keyword>
<dbReference type="Proteomes" id="UP000005273">
    <property type="component" value="Unassembled WGS sequence"/>
</dbReference>
<gene>
    <name evidence="5" type="ORF">HMPREF1705_04286</name>
</gene>
<dbReference type="InterPro" id="IPR001650">
    <property type="entry name" value="Helicase_C-like"/>
</dbReference>
<dbReference type="InterPro" id="IPR018973">
    <property type="entry name" value="MZB"/>
</dbReference>
<keyword evidence="2" id="KW-0067">ATP-binding</keyword>
<evidence type="ECO:0000313" key="6">
    <source>
        <dbReference type="Proteomes" id="UP000005273"/>
    </source>
</evidence>
<organism evidence="5 6">
    <name type="scientific">Acetomicrobium hydrogeniformans ATCC BAA-1850</name>
    <dbReference type="NCBI Taxonomy" id="592015"/>
    <lineage>
        <taxon>Bacteria</taxon>
        <taxon>Thermotogati</taxon>
        <taxon>Synergistota</taxon>
        <taxon>Synergistia</taxon>
        <taxon>Synergistales</taxon>
        <taxon>Acetomicrobiaceae</taxon>
        <taxon>Acetomicrobium</taxon>
    </lineage>
</organism>
<dbReference type="InterPro" id="IPR011545">
    <property type="entry name" value="DEAD/DEAH_box_helicase_dom"/>
</dbReference>
<accession>A0A0T5X9J7</accession>
<keyword evidence="5" id="KW-0378">Hydrolase</keyword>
<dbReference type="GO" id="GO:0006289">
    <property type="term" value="P:nucleotide-excision repair"/>
    <property type="evidence" value="ECO:0007669"/>
    <property type="project" value="TreeGrafter"/>
</dbReference>
<evidence type="ECO:0000259" key="3">
    <source>
        <dbReference type="PROSITE" id="PS51192"/>
    </source>
</evidence>
<dbReference type="SUPFAM" id="SSF52540">
    <property type="entry name" value="P-loop containing nucleoside triphosphate hydrolases"/>
    <property type="match status" value="2"/>
</dbReference>
<dbReference type="EMBL" id="ACJX03000001">
    <property type="protein sequence ID" value="KRT35025.1"/>
    <property type="molecule type" value="Genomic_DNA"/>
</dbReference>
<dbReference type="eggNOG" id="COG1111">
    <property type="taxonomic scope" value="Bacteria"/>
</dbReference>
<comment type="caution">
    <text evidence="5">The sequence shown here is derived from an EMBL/GenBank/DDBJ whole genome shotgun (WGS) entry which is preliminary data.</text>
</comment>
<dbReference type="PROSITE" id="PS51194">
    <property type="entry name" value="HELICASE_CTER"/>
    <property type="match status" value="1"/>
</dbReference>
<protein>
    <submittedName>
        <fullName evidence="5">DEAD/DEAH box helicase</fullName>
    </submittedName>
</protein>
<dbReference type="PANTHER" id="PTHR47957:SF3">
    <property type="entry name" value="ATP-DEPENDENT HELICASE HRQ1"/>
    <property type="match status" value="1"/>
</dbReference>
<dbReference type="Pfam" id="PF09369">
    <property type="entry name" value="MZB"/>
    <property type="match status" value="1"/>
</dbReference>
<dbReference type="InterPro" id="IPR055227">
    <property type="entry name" value="HRQ1_WHD"/>
</dbReference>
<keyword evidence="5" id="KW-0347">Helicase</keyword>
<keyword evidence="6" id="KW-1185">Reference proteome</keyword>
<dbReference type="STRING" id="592015.HMPREF1705_04286"/>
<dbReference type="GO" id="GO:0005524">
    <property type="term" value="F:ATP binding"/>
    <property type="evidence" value="ECO:0007669"/>
    <property type="project" value="UniProtKB-KW"/>
</dbReference>
<dbReference type="SMART" id="SM00490">
    <property type="entry name" value="HELICc"/>
    <property type="match status" value="1"/>
</dbReference>
<dbReference type="Pfam" id="PF00271">
    <property type="entry name" value="Helicase_C"/>
    <property type="match status" value="1"/>
</dbReference>
<dbReference type="Pfam" id="PF22982">
    <property type="entry name" value="WHD_HRQ1"/>
    <property type="match status" value="1"/>
</dbReference>
<dbReference type="Gene3D" id="3.40.50.300">
    <property type="entry name" value="P-loop containing nucleotide triphosphate hydrolases"/>
    <property type="match status" value="2"/>
</dbReference>
<evidence type="ECO:0000313" key="5">
    <source>
        <dbReference type="EMBL" id="KRT35025.1"/>
    </source>
</evidence>
<feature type="domain" description="Helicase C-terminal" evidence="4">
    <location>
        <begin position="294"/>
        <end position="452"/>
    </location>
</feature>
<evidence type="ECO:0000259" key="4">
    <source>
        <dbReference type="PROSITE" id="PS51194"/>
    </source>
</evidence>
<dbReference type="GO" id="GO:0043138">
    <property type="term" value="F:3'-5' DNA helicase activity"/>
    <property type="evidence" value="ECO:0007669"/>
    <property type="project" value="TreeGrafter"/>
</dbReference>
<evidence type="ECO:0000256" key="1">
    <source>
        <dbReference type="ARBA" id="ARBA00022741"/>
    </source>
</evidence>
<dbReference type="Pfam" id="PF00270">
    <property type="entry name" value="DEAD"/>
    <property type="match status" value="1"/>
</dbReference>
<proteinExistence type="predicted"/>
<name>A0A0T5X9J7_9BACT</name>
<reference evidence="6" key="1">
    <citation type="submission" date="2012-09" db="EMBL/GenBank/DDBJ databases">
        <authorList>
            <person name="Weinstock G."/>
            <person name="Sodergren E."/>
            <person name="Clifton S."/>
            <person name="Fulton L."/>
            <person name="Fulton B."/>
            <person name="Courtney L."/>
            <person name="Fronick C."/>
            <person name="Harrison M."/>
            <person name="Strong C."/>
            <person name="Farmer C."/>
            <person name="Delehaunty K."/>
            <person name="Markovic C."/>
            <person name="Hall O."/>
            <person name="Minx P."/>
            <person name="Tomlinson C."/>
            <person name="Mitreva M."/>
            <person name="Nelson J."/>
            <person name="Hou S."/>
            <person name="Wollam A."/>
            <person name="Pepin K.H."/>
            <person name="Johnson M."/>
            <person name="Bhonagiri V."/>
            <person name="Nash W.E."/>
            <person name="Suruliraj S."/>
            <person name="Warren W."/>
            <person name="Chinwalla A."/>
            <person name="Mardis E.R."/>
            <person name="Wilson R.K."/>
        </authorList>
    </citation>
    <scope>NUCLEOTIDE SEQUENCE [LARGE SCALE GENOMIC DNA]</scope>
    <source>
        <strain evidence="6">OS1</strain>
    </source>
</reference>
<dbReference type="CDD" id="cd17923">
    <property type="entry name" value="DEXHc_Hrq1-like"/>
    <property type="match status" value="1"/>
</dbReference>
<dbReference type="SMART" id="SM00487">
    <property type="entry name" value="DEXDc"/>
    <property type="match status" value="1"/>
</dbReference>
<dbReference type="GO" id="GO:0003676">
    <property type="term" value="F:nucleic acid binding"/>
    <property type="evidence" value="ECO:0007669"/>
    <property type="project" value="InterPro"/>
</dbReference>
<dbReference type="GO" id="GO:0036297">
    <property type="term" value="P:interstrand cross-link repair"/>
    <property type="evidence" value="ECO:0007669"/>
    <property type="project" value="TreeGrafter"/>
</dbReference>
<evidence type="ECO:0000256" key="2">
    <source>
        <dbReference type="ARBA" id="ARBA00022840"/>
    </source>
</evidence>
<sequence length="767" mass="85141">MLNFNWRCISLEALMHKKDLTEFLKTLQILPGEIAAYEKIPAQEAKFGPWPKIDPRLSESLKKLGIEKLYTHQTKAIDLAMANKHLVVVTPTASGKTLCYNIPVIHSILQDQSSRSLYIFPTKALSQDQLAEINAITEGIDVSIATYTYDGDTPPNERSRIRAAGHVVITNPDMLHTAILPHHTKWIKLFENLKYVVIDELHTYKGIFGSHLANVIRRLKRICAFYGSHPTFIFCSATISNPGQLAEGLIEEPVELIAENGAPRAEKHVMIYNPPLINKGLGIRASSISATADIATQAIANGISTIVFTRSRINVELLLTYIREGLKKLRIDENLVSGYRGGYLPKERRKIERNLKSGKILGVVSTNALELGIDIGSLSLAIIHGYPGSISSAWQQIGRAGRRFGHSAAIVVASSGPLDQFIATKPSYFFGGSPELARINPNNLYIYVNHVKCSAFELPFSEDEPFGSTKPKEALEYLAQYDILHKAGSRYFWQSDSFPAQDISLRSATNDNYTIIDITEKHKPKVIGEVDRPSAPMLIHPEAIYFHDGKSYQVTELDTKGLRCYVKGVSVDYYTDADLATRLQVLDIFKEDGHWGLGEVLLSFRPTVYKKIKLMTHENVGYGQIYMDEEEMHTTACWFKLGKEFTDSLNESFLSSGLLGVSHLMRVVAPLFLMCDRGDIRVHHMVRDPFFETPSIYIADNVPGGVGLADGAFALKKKLIDAASEAIYNCPCENGCPACTGALGATMNAKYATIALLDILNTQEGLR</sequence>
<dbReference type="AlphaFoldDB" id="A0A0T5X9J7"/>
<dbReference type="eggNOG" id="COG1205">
    <property type="taxonomic scope" value="Bacteria"/>
</dbReference>
<dbReference type="PANTHER" id="PTHR47957">
    <property type="entry name" value="ATP-DEPENDENT HELICASE HRQ1"/>
    <property type="match status" value="1"/>
</dbReference>
<dbReference type="CDD" id="cd18797">
    <property type="entry name" value="SF2_C_Hrq"/>
    <property type="match status" value="1"/>
</dbReference>
<feature type="domain" description="Helicase ATP-binding" evidence="3">
    <location>
        <begin position="77"/>
        <end position="257"/>
    </location>
</feature>
<dbReference type="InterPro" id="IPR027417">
    <property type="entry name" value="P-loop_NTPase"/>
</dbReference>